<name>A0A975YHV5_9RHOB</name>
<dbReference type="RefSeq" id="WP_257892819.1">
    <property type="nucleotide sequence ID" value="NZ_JAIMBW010000001.1"/>
</dbReference>
<reference evidence="2 3" key="1">
    <citation type="submission" date="2021-07" db="EMBL/GenBank/DDBJ databases">
        <title>Karlodiniumbacter phycospheric gen. nov., sp. nov., a phycosphere bacterium isolated from karlodinium veneficum.</title>
        <authorList>
            <person name="Peng Y."/>
            <person name="Jiang L."/>
            <person name="Lee J."/>
        </authorList>
    </citation>
    <scope>NUCLEOTIDE SEQUENCE</scope>
    <source>
        <strain evidence="2 3">N5</strain>
    </source>
</reference>
<proteinExistence type="predicted"/>
<dbReference type="EMBL" id="JAIMBW010000001">
    <property type="protein sequence ID" value="MBY4893086.1"/>
    <property type="molecule type" value="Genomic_DNA"/>
</dbReference>
<evidence type="ECO:0000313" key="3">
    <source>
        <dbReference type="Proteomes" id="UP000693972"/>
    </source>
</evidence>
<keyword evidence="3" id="KW-1185">Reference proteome</keyword>
<evidence type="ECO:0000256" key="1">
    <source>
        <dbReference type="SAM" id="SignalP"/>
    </source>
</evidence>
<keyword evidence="1" id="KW-0732">Signal</keyword>
<dbReference type="Gene3D" id="2.40.50.90">
    <property type="match status" value="1"/>
</dbReference>
<dbReference type="Proteomes" id="UP000693972">
    <property type="component" value="Unassembled WGS sequence"/>
</dbReference>
<dbReference type="InterPro" id="IPR035437">
    <property type="entry name" value="SNase_OB-fold_sf"/>
</dbReference>
<evidence type="ECO:0000313" key="2">
    <source>
        <dbReference type="EMBL" id="QXL89795.1"/>
    </source>
</evidence>
<dbReference type="EMBL" id="CP078073">
    <property type="protein sequence ID" value="QXL89795.1"/>
    <property type="molecule type" value="Genomic_DNA"/>
</dbReference>
<sequence>MKMAFLASMALVFATPCAAQEQRFEGPYVGTVQRVIDGDTFVAQVEIWPNLNSSVSVRLRGVDAPEVLRPGCEEERLQGTLARVELMELLPEGQRVELRDVGPDSFFGRIVADVDRVADERAFSVTILMERRGFLVPYERNQDINPWCPVD</sequence>
<protein>
    <submittedName>
        <fullName evidence="2">Thermonuclease family protein</fullName>
    </submittedName>
</protein>
<dbReference type="SUPFAM" id="SSF50199">
    <property type="entry name" value="Staphylococcal nuclease"/>
    <property type="match status" value="1"/>
</dbReference>
<accession>A0A975YHV5</accession>
<feature type="chain" id="PRO_5037471224" evidence="1">
    <location>
        <begin position="20"/>
        <end position="151"/>
    </location>
</feature>
<organism evidence="2">
    <name type="scientific">Gymnodinialimonas phycosphaerae</name>
    <dbReference type="NCBI Taxonomy" id="2841589"/>
    <lineage>
        <taxon>Bacteria</taxon>
        <taxon>Pseudomonadati</taxon>
        <taxon>Pseudomonadota</taxon>
        <taxon>Alphaproteobacteria</taxon>
        <taxon>Rhodobacterales</taxon>
        <taxon>Paracoccaceae</taxon>
        <taxon>Gymnodinialimonas</taxon>
    </lineage>
</organism>
<gene>
    <name evidence="2" type="ORF">KUL25_09950</name>
</gene>
<feature type="signal peptide" evidence="1">
    <location>
        <begin position="1"/>
        <end position="19"/>
    </location>
</feature>
<dbReference type="AlphaFoldDB" id="A0A975YHV5"/>